<feature type="compositionally biased region" description="Low complexity" evidence="8">
    <location>
        <begin position="109"/>
        <end position="119"/>
    </location>
</feature>
<dbReference type="Pfam" id="PF13180">
    <property type="entry name" value="PDZ_2"/>
    <property type="match status" value="1"/>
</dbReference>
<protein>
    <submittedName>
        <fullName evidence="11">Do family serine endopeptidase</fullName>
    </submittedName>
</protein>
<dbReference type="Proteomes" id="UP000483362">
    <property type="component" value="Unassembled WGS sequence"/>
</dbReference>
<dbReference type="NCBIfam" id="TIGR02037">
    <property type="entry name" value="degP_htrA_DO"/>
    <property type="match status" value="1"/>
</dbReference>
<evidence type="ECO:0000256" key="7">
    <source>
        <dbReference type="PIRSR" id="PIRSR611782-2"/>
    </source>
</evidence>
<evidence type="ECO:0000256" key="6">
    <source>
        <dbReference type="PIRSR" id="PIRSR611782-1"/>
    </source>
</evidence>
<evidence type="ECO:0000256" key="2">
    <source>
        <dbReference type="ARBA" id="ARBA00022729"/>
    </source>
</evidence>
<feature type="region of interest" description="Disordered" evidence="8">
    <location>
        <begin position="103"/>
        <end position="132"/>
    </location>
</feature>
<dbReference type="PROSITE" id="PS50106">
    <property type="entry name" value="PDZ"/>
    <property type="match status" value="1"/>
</dbReference>
<evidence type="ECO:0000313" key="12">
    <source>
        <dbReference type="Proteomes" id="UP000483362"/>
    </source>
</evidence>
<evidence type="ECO:0000313" key="11">
    <source>
        <dbReference type="EMBL" id="MSS16529.1"/>
    </source>
</evidence>
<gene>
    <name evidence="11" type="ORF">FYJ29_01895</name>
</gene>
<dbReference type="SMART" id="SM00228">
    <property type="entry name" value="PDZ"/>
    <property type="match status" value="1"/>
</dbReference>
<sequence length="511" mass="54856">MNKSKSSVLTLVVAALAGTAAIGANAQGRVADVYIPSQQQQASTQYMVKTGSSRSMANYPDFTGVAEHTINSVVSIKNYASVRQQQNNFFQFGDGWDPFEFFFGPGNGQQQRKQQQQQPKKSDSKPQLRGSGSGVIISADGYIVTNNHVVDGADKLTVTLNDNSEYNARVIGTDPNTDLALIKINAKNLQPITFANSDDVKVGEWCVAVGNPFGFNSSVTVGVISAKGRGLNESANSGIKSFIQHDAAVNPGNSGGALVNTDGELIGINTMIYSQTGNYAGISFAVPSNTVRKVEADLRQYGTVQRAVLGISYQELDADMAKEHKITATNEGIYVAKVTDRGAAKEAGLQEGDVIVKFNGTSIKNGGELQEQMNKLRPGDKATLGFYRDNKYKTAQVTFKNDQGTTKITKNSDFASLGASFLNLTSKEKDDLSISNGVKVTGVREGKFKAAGVRDGFIITTINDEPVNSSDDVETIYDQIMHSNADKVMYIKGITATGKTKYYAVDLSDAE</sequence>
<dbReference type="Gene3D" id="2.40.10.120">
    <property type="match status" value="1"/>
</dbReference>
<reference evidence="11 12" key="1">
    <citation type="submission" date="2019-08" db="EMBL/GenBank/DDBJ databases">
        <title>In-depth cultivation of the pig gut microbiome towards novel bacterial diversity and tailored functional studies.</title>
        <authorList>
            <person name="Wylensek D."/>
            <person name="Hitch T.C.A."/>
            <person name="Clavel T."/>
        </authorList>
    </citation>
    <scope>NUCLEOTIDE SEQUENCE [LARGE SCALE GENOMIC DNA]</scope>
    <source>
        <strain evidence="11 12">Oil-RF-744-WCA-WT-10</strain>
    </source>
</reference>
<dbReference type="EMBL" id="VULT01000002">
    <property type="protein sequence ID" value="MSS16529.1"/>
    <property type="molecule type" value="Genomic_DNA"/>
</dbReference>
<dbReference type="AlphaFoldDB" id="A0A6L5X825"/>
<feature type="binding site" evidence="7">
    <location>
        <position position="148"/>
    </location>
    <ligand>
        <name>substrate</name>
    </ligand>
</feature>
<dbReference type="RefSeq" id="WP_154326902.1">
    <property type="nucleotide sequence ID" value="NZ_CP045696.1"/>
</dbReference>
<dbReference type="InterPro" id="IPR001478">
    <property type="entry name" value="PDZ"/>
</dbReference>
<evidence type="ECO:0000256" key="3">
    <source>
        <dbReference type="ARBA" id="ARBA00022737"/>
    </source>
</evidence>
<feature type="active site" description="Charge relay system" evidence="6">
    <location>
        <position position="178"/>
    </location>
</feature>
<dbReference type="SUPFAM" id="SSF50156">
    <property type="entry name" value="PDZ domain-like"/>
    <property type="match status" value="2"/>
</dbReference>
<feature type="binding site" evidence="7">
    <location>
        <position position="178"/>
    </location>
    <ligand>
        <name>substrate</name>
    </ligand>
</feature>
<evidence type="ECO:0000256" key="4">
    <source>
        <dbReference type="ARBA" id="ARBA00022801"/>
    </source>
</evidence>
<keyword evidence="2 9" id="KW-0732">Signal</keyword>
<keyword evidence="5" id="KW-0720">Serine protease</keyword>
<feature type="domain" description="PDZ" evidence="10">
    <location>
        <begin position="293"/>
        <end position="365"/>
    </location>
</feature>
<evidence type="ECO:0000256" key="8">
    <source>
        <dbReference type="SAM" id="MobiDB-lite"/>
    </source>
</evidence>
<dbReference type="Pfam" id="PF13365">
    <property type="entry name" value="Trypsin_2"/>
    <property type="match status" value="1"/>
</dbReference>
<feature type="binding site" evidence="7">
    <location>
        <begin position="252"/>
        <end position="254"/>
    </location>
    <ligand>
        <name>substrate</name>
    </ligand>
</feature>
<dbReference type="PANTHER" id="PTHR43343">
    <property type="entry name" value="PEPTIDASE S12"/>
    <property type="match status" value="1"/>
</dbReference>
<comment type="caution">
    <text evidence="11">The sequence shown here is derived from an EMBL/GenBank/DDBJ whole genome shotgun (WGS) entry which is preliminary data.</text>
</comment>
<keyword evidence="4" id="KW-0378">Hydrolase</keyword>
<dbReference type="InterPro" id="IPR001940">
    <property type="entry name" value="Peptidase_S1C"/>
</dbReference>
<evidence type="ECO:0000256" key="9">
    <source>
        <dbReference type="SAM" id="SignalP"/>
    </source>
</evidence>
<feature type="active site" description="Charge relay system" evidence="6">
    <location>
        <position position="254"/>
    </location>
</feature>
<feature type="signal peptide" evidence="9">
    <location>
        <begin position="1"/>
        <end position="26"/>
    </location>
</feature>
<evidence type="ECO:0000256" key="1">
    <source>
        <dbReference type="ARBA" id="ARBA00022670"/>
    </source>
</evidence>
<organism evidence="11 12">
    <name type="scientific">Sodaliphilus pleomorphus</name>
    <dbReference type="NCBI Taxonomy" id="2606626"/>
    <lineage>
        <taxon>Bacteria</taxon>
        <taxon>Pseudomonadati</taxon>
        <taxon>Bacteroidota</taxon>
        <taxon>Bacteroidia</taxon>
        <taxon>Bacteroidales</taxon>
        <taxon>Muribaculaceae</taxon>
        <taxon>Sodaliphilus</taxon>
    </lineage>
</organism>
<proteinExistence type="predicted"/>
<evidence type="ECO:0000256" key="5">
    <source>
        <dbReference type="ARBA" id="ARBA00022825"/>
    </source>
</evidence>
<dbReference type="Gene3D" id="2.30.42.10">
    <property type="match status" value="2"/>
</dbReference>
<keyword evidence="3" id="KW-0677">Repeat</keyword>
<dbReference type="InterPro" id="IPR036034">
    <property type="entry name" value="PDZ_sf"/>
</dbReference>
<keyword evidence="12" id="KW-1185">Reference proteome</keyword>
<dbReference type="InterPro" id="IPR011782">
    <property type="entry name" value="Pept_S1C_Do"/>
</dbReference>
<evidence type="ECO:0000259" key="10">
    <source>
        <dbReference type="PROSITE" id="PS50106"/>
    </source>
</evidence>
<accession>A0A6L5X825</accession>
<dbReference type="SUPFAM" id="SSF50494">
    <property type="entry name" value="Trypsin-like serine proteases"/>
    <property type="match status" value="1"/>
</dbReference>
<name>A0A6L5X825_9BACT</name>
<dbReference type="GO" id="GO:0004252">
    <property type="term" value="F:serine-type endopeptidase activity"/>
    <property type="evidence" value="ECO:0007669"/>
    <property type="project" value="InterPro"/>
</dbReference>
<dbReference type="PANTHER" id="PTHR43343:SF3">
    <property type="entry name" value="PROTEASE DO-LIKE 8, CHLOROPLASTIC"/>
    <property type="match status" value="1"/>
</dbReference>
<feature type="chain" id="PRO_5026832667" evidence="9">
    <location>
        <begin position="27"/>
        <end position="511"/>
    </location>
</feature>
<feature type="active site" description="Charge relay system" evidence="6">
    <location>
        <position position="148"/>
    </location>
</feature>
<dbReference type="InterPro" id="IPR009003">
    <property type="entry name" value="Peptidase_S1_PA"/>
</dbReference>
<dbReference type="GO" id="GO:0006508">
    <property type="term" value="P:proteolysis"/>
    <property type="evidence" value="ECO:0007669"/>
    <property type="project" value="UniProtKB-KW"/>
</dbReference>
<dbReference type="PRINTS" id="PR00834">
    <property type="entry name" value="PROTEASES2C"/>
</dbReference>
<keyword evidence="1" id="KW-0645">Protease</keyword>
<dbReference type="InterPro" id="IPR051201">
    <property type="entry name" value="Chloro_Bact_Ser_Proteases"/>
</dbReference>